<dbReference type="EMBL" id="JAWDKD010000025">
    <property type="protein sequence ID" value="MDV0447778.1"/>
    <property type="molecule type" value="Genomic_DNA"/>
</dbReference>
<gene>
    <name evidence="2" type="ORF">MsAg5_16920</name>
</gene>
<keyword evidence="1" id="KW-1133">Transmembrane helix</keyword>
<evidence type="ECO:0000313" key="3">
    <source>
        <dbReference type="Proteomes" id="UP001271789"/>
    </source>
</evidence>
<accession>A0AAE4MLC9</accession>
<comment type="caution">
    <text evidence="2">The sequence shown here is derived from an EMBL/GenBank/DDBJ whole genome shotgun (WGS) entry which is preliminary data.</text>
</comment>
<keyword evidence="1" id="KW-0812">Transmembrane</keyword>
<evidence type="ECO:0000313" key="2">
    <source>
        <dbReference type="EMBL" id="MDV0447778.1"/>
    </source>
</evidence>
<organism evidence="2 3">
    <name type="scientific">Methanolapillus africanus</name>
    <dbReference type="NCBI Taxonomy" id="3028297"/>
    <lineage>
        <taxon>Archaea</taxon>
        <taxon>Methanobacteriati</taxon>
        <taxon>Methanobacteriota</taxon>
        <taxon>Stenosarchaea group</taxon>
        <taxon>Methanomicrobia</taxon>
        <taxon>Methanosarcinales</taxon>
        <taxon>Methanosarcinaceae</taxon>
        <taxon>Methanolapillus</taxon>
    </lineage>
</organism>
<sequence>MTQNDDIYTLTIPNTPEPLDTPAFDMGGWIKTGWWILLGVLTSLVTVIGYLE</sequence>
<dbReference type="AlphaFoldDB" id="A0AAE4MLC9"/>
<name>A0AAE4MLC9_9EURY</name>
<proteinExistence type="predicted"/>
<keyword evidence="1" id="KW-0472">Membrane</keyword>
<reference evidence="2" key="1">
    <citation type="submission" date="2023-06" db="EMBL/GenBank/DDBJ databases">
        <title>Genome sequence of Methanosarcinaceae archaeon Ag5.</title>
        <authorList>
            <person name="Protasov E."/>
            <person name="Platt K."/>
            <person name="Poehlein A."/>
            <person name="Daniel R."/>
            <person name="Brune A."/>
        </authorList>
    </citation>
    <scope>NUCLEOTIDE SEQUENCE</scope>
    <source>
        <strain evidence="2">Ag5</strain>
    </source>
</reference>
<keyword evidence="3" id="KW-1185">Reference proteome</keyword>
<evidence type="ECO:0000256" key="1">
    <source>
        <dbReference type="SAM" id="Phobius"/>
    </source>
</evidence>
<protein>
    <submittedName>
        <fullName evidence="2">Uncharacterized protein</fullName>
    </submittedName>
</protein>
<dbReference type="RefSeq" id="WP_338100226.1">
    <property type="nucleotide sequence ID" value="NZ_JAWDKD010000025.1"/>
</dbReference>
<dbReference type="Proteomes" id="UP001271789">
    <property type="component" value="Unassembled WGS sequence"/>
</dbReference>
<feature type="transmembrane region" description="Helical" evidence="1">
    <location>
        <begin position="32"/>
        <end position="51"/>
    </location>
</feature>